<dbReference type="InterPro" id="IPR024164">
    <property type="entry name" value="KinB-signalling_activ"/>
</dbReference>
<organism evidence="2 3">
    <name type="scientific">Cohnella ginsengisoli</name>
    <dbReference type="NCBI Taxonomy" id="425004"/>
    <lineage>
        <taxon>Bacteria</taxon>
        <taxon>Bacillati</taxon>
        <taxon>Bacillota</taxon>
        <taxon>Bacilli</taxon>
        <taxon>Bacillales</taxon>
        <taxon>Paenibacillaceae</taxon>
        <taxon>Cohnella</taxon>
    </lineage>
</organism>
<dbReference type="RefSeq" id="WP_277568462.1">
    <property type="nucleotide sequence ID" value="NZ_JAPDHZ010000007.1"/>
</dbReference>
<gene>
    <name evidence="2" type="ORF">OMP38_30755</name>
</gene>
<accession>A0A9X4KMF5</accession>
<keyword evidence="3" id="KW-1185">Reference proteome</keyword>
<proteinExistence type="predicted"/>
<evidence type="ECO:0000256" key="1">
    <source>
        <dbReference type="SAM" id="Phobius"/>
    </source>
</evidence>
<dbReference type="SMART" id="SM01251">
    <property type="entry name" value="KbaA"/>
    <property type="match status" value="1"/>
</dbReference>
<comment type="caution">
    <text evidence="2">The sequence shown here is derived from an EMBL/GenBank/DDBJ whole genome shotgun (WGS) entry which is preliminary data.</text>
</comment>
<feature type="transmembrane region" description="Helical" evidence="1">
    <location>
        <begin position="47"/>
        <end position="71"/>
    </location>
</feature>
<dbReference type="AlphaFoldDB" id="A0A9X4KMF5"/>
<evidence type="ECO:0000313" key="3">
    <source>
        <dbReference type="Proteomes" id="UP001153387"/>
    </source>
</evidence>
<name>A0A9X4KMF5_9BACL</name>
<feature type="transmembrane region" description="Helical" evidence="1">
    <location>
        <begin position="140"/>
        <end position="160"/>
    </location>
</feature>
<dbReference type="GO" id="GO:0045881">
    <property type="term" value="P:positive regulation of sporulation resulting in formation of a cellular spore"/>
    <property type="evidence" value="ECO:0007669"/>
    <property type="project" value="InterPro"/>
</dbReference>
<keyword evidence="1" id="KW-0472">Membrane</keyword>
<keyword evidence="1" id="KW-1133">Transmembrane helix</keyword>
<feature type="transmembrane region" description="Helical" evidence="1">
    <location>
        <begin position="7"/>
        <end position="27"/>
    </location>
</feature>
<feature type="transmembrane region" description="Helical" evidence="1">
    <location>
        <begin position="166"/>
        <end position="185"/>
    </location>
</feature>
<evidence type="ECO:0000313" key="2">
    <source>
        <dbReference type="EMBL" id="MDG0794728.1"/>
    </source>
</evidence>
<dbReference type="Proteomes" id="UP001153387">
    <property type="component" value="Unassembled WGS sequence"/>
</dbReference>
<feature type="transmembrane region" description="Helical" evidence="1">
    <location>
        <begin position="83"/>
        <end position="103"/>
    </location>
</feature>
<dbReference type="Pfam" id="PF14089">
    <property type="entry name" value="KbaA"/>
    <property type="match status" value="1"/>
</dbReference>
<dbReference type="EMBL" id="JAPDHZ010000007">
    <property type="protein sequence ID" value="MDG0794728.1"/>
    <property type="molecule type" value="Genomic_DNA"/>
</dbReference>
<feature type="transmembrane region" description="Helical" evidence="1">
    <location>
        <begin position="115"/>
        <end position="133"/>
    </location>
</feature>
<sequence length="207" mass="22864">MNLRKWMTLFGTTILIGGGAALITGVVMMVCDPNFQIGGAKGWTFNLIMMALAGLSFGAFAHMGFFAYLMLNYIARSIIKRPYLWVALQGFVALFVLAEIVYWTHDSEFPPNAYWIVPLLLSLGALAVAWRKVKETTSGAWIPTLFYMIAVTTIEGLPGFRSGGLWTQLTFTLVPIFVCNAYQILRLHHILSVPGTAQKIKAEAGSH</sequence>
<keyword evidence="1" id="KW-0812">Transmembrane</keyword>
<reference evidence="2 3" key="1">
    <citation type="submission" date="2022-10" db="EMBL/GenBank/DDBJ databases">
        <title>Comparative genomic analysis of Cohnella hashimotonis sp. nov., isolated from the International Space Station.</title>
        <authorList>
            <person name="Simpson A."/>
            <person name="Venkateswaran K."/>
        </authorList>
    </citation>
    <scope>NUCLEOTIDE SEQUENCE [LARGE SCALE GENOMIC DNA]</scope>
    <source>
        <strain evidence="2 3">DSM 18997</strain>
    </source>
</reference>
<protein>
    <submittedName>
        <fullName evidence="2">KinB-signaling pathway activation protein</fullName>
    </submittedName>
</protein>